<reference evidence="2 3" key="2">
    <citation type="submission" date="2018-11" db="EMBL/GenBank/DDBJ databases">
        <authorList>
            <consortium name="Pathogen Informatics"/>
        </authorList>
    </citation>
    <scope>NUCLEOTIDE SEQUENCE [LARGE SCALE GENOMIC DNA]</scope>
</reference>
<name>A0A0R3XDI4_HYDTA</name>
<protein>
    <submittedName>
        <fullName evidence="2 4">Uncharacterized protein</fullName>
    </submittedName>
</protein>
<gene>
    <name evidence="2" type="ORF">TTAC_LOCUS11594</name>
</gene>
<proteinExistence type="predicted"/>
<dbReference type="WBParaSite" id="TTAC_0001161101-mRNA-1">
    <property type="protein sequence ID" value="TTAC_0001161101-mRNA-1"/>
    <property type="gene ID" value="TTAC_0001161101"/>
</dbReference>
<dbReference type="STRING" id="6205.A0A0R3XDI4"/>
<keyword evidence="3" id="KW-1185">Reference proteome</keyword>
<evidence type="ECO:0000313" key="4">
    <source>
        <dbReference type="WBParaSite" id="TTAC_0001161101-mRNA-1"/>
    </source>
</evidence>
<feature type="compositionally biased region" description="Low complexity" evidence="1">
    <location>
        <begin position="40"/>
        <end position="57"/>
    </location>
</feature>
<organism evidence="4">
    <name type="scientific">Hydatigena taeniaeformis</name>
    <name type="common">Feline tapeworm</name>
    <name type="synonym">Taenia taeniaeformis</name>
    <dbReference type="NCBI Taxonomy" id="6205"/>
    <lineage>
        <taxon>Eukaryota</taxon>
        <taxon>Metazoa</taxon>
        <taxon>Spiralia</taxon>
        <taxon>Lophotrochozoa</taxon>
        <taxon>Platyhelminthes</taxon>
        <taxon>Cestoda</taxon>
        <taxon>Eucestoda</taxon>
        <taxon>Cyclophyllidea</taxon>
        <taxon>Taeniidae</taxon>
        <taxon>Hydatigera</taxon>
    </lineage>
</organism>
<dbReference type="AlphaFoldDB" id="A0A0R3XDI4"/>
<dbReference type="EMBL" id="UYWX01025420">
    <property type="protein sequence ID" value="VDM37231.1"/>
    <property type="molecule type" value="Genomic_DNA"/>
</dbReference>
<accession>A0A0R3XDI4</accession>
<evidence type="ECO:0000313" key="2">
    <source>
        <dbReference type="EMBL" id="VDM37231.1"/>
    </source>
</evidence>
<dbReference type="Proteomes" id="UP000274429">
    <property type="component" value="Unassembled WGS sequence"/>
</dbReference>
<reference evidence="4" key="1">
    <citation type="submission" date="2017-02" db="UniProtKB">
        <authorList>
            <consortium name="WormBaseParasite"/>
        </authorList>
    </citation>
    <scope>IDENTIFICATION</scope>
</reference>
<evidence type="ECO:0000256" key="1">
    <source>
        <dbReference type="SAM" id="MobiDB-lite"/>
    </source>
</evidence>
<evidence type="ECO:0000313" key="3">
    <source>
        <dbReference type="Proteomes" id="UP000274429"/>
    </source>
</evidence>
<dbReference type="OrthoDB" id="5772781at2759"/>
<feature type="region of interest" description="Disordered" evidence="1">
    <location>
        <begin position="30"/>
        <end position="57"/>
    </location>
</feature>
<sequence length="115" mass="12958">MNPLKAVGSAIISVPDTLFDGFSKMISRRQPSDVNGNVQTTTASTNNTNSRSSTLSDTTSNLSILDQVTDLWSRGVNSYRRIILTQSYMFWGKGEEFILCLSFLSIFEKRFRYTI</sequence>